<dbReference type="Proteomes" id="UP000541535">
    <property type="component" value="Unassembled WGS sequence"/>
</dbReference>
<comment type="caution">
    <text evidence="8">The sequence shown here is derived from an EMBL/GenBank/DDBJ whole genome shotgun (WGS) entry which is preliminary data.</text>
</comment>
<dbReference type="InterPro" id="IPR002142">
    <property type="entry name" value="Peptidase_S49"/>
</dbReference>
<proteinExistence type="inferred from homology"/>
<feature type="transmembrane region" description="Helical" evidence="6">
    <location>
        <begin position="60"/>
        <end position="78"/>
    </location>
</feature>
<dbReference type="Gene3D" id="3.90.226.10">
    <property type="entry name" value="2-enoyl-CoA Hydratase, Chain A, domain 1"/>
    <property type="match status" value="1"/>
</dbReference>
<sequence length="345" mass="36856">MNENTEHPGNAAGLPPTPPPAPPAAPTDEGAPPIKWEREVLEKLVFATLKEQRANRRWSIFFKVFMLVIVFLAVVSYFDIDLMGGDAESLGRHTALIEIEGNIEAEGSGAASVVIPALNKAFSDSGSVAVVLHINSPGGSAVQAGMIVDEVHRLRKGYPAKPLYVVVDEICASGGYYIAASADKIYVDKASLIGSIGVLMDGFGFTGTMDKLGVERRLLTAGANKGFLDPFSPQSDKQKQHAQSMLNEIHQQFIDVVRTGRGKRLKETPEMFSGLFWTGARAIDMGLADGLGSVDSVARDVIDAPDIIDYTQHEGLQERVLKKFGAAVGSGAIKAAAEAARPALR</sequence>
<dbReference type="CDD" id="cd07023">
    <property type="entry name" value="S49_Sppa_N_C"/>
    <property type="match status" value="1"/>
</dbReference>
<dbReference type="PANTHER" id="PTHR42987">
    <property type="entry name" value="PEPTIDASE S49"/>
    <property type="match status" value="1"/>
</dbReference>
<dbReference type="Pfam" id="PF01343">
    <property type="entry name" value="Peptidase_S49"/>
    <property type="match status" value="1"/>
</dbReference>
<evidence type="ECO:0000256" key="6">
    <source>
        <dbReference type="SAM" id="Phobius"/>
    </source>
</evidence>
<dbReference type="EMBL" id="JACHXD010000002">
    <property type="protein sequence ID" value="MBB3117781.1"/>
    <property type="molecule type" value="Genomic_DNA"/>
</dbReference>
<keyword evidence="3 8" id="KW-0378">Hydrolase</keyword>
<keyword evidence="6" id="KW-0812">Transmembrane</keyword>
<evidence type="ECO:0000256" key="3">
    <source>
        <dbReference type="ARBA" id="ARBA00022801"/>
    </source>
</evidence>
<feature type="compositionally biased region" description="Pro residues" evidence="5">
    <location>
        <begin position="15"/>
        <end position="25"/>
    </location>
</feature>
<gene>
    <name evidence="8" type="ORF">FHS03_000807</name>
</gene>
<dbReference type="PANTHER" id="PTHR42987:SF8">
    <property type="entry name" value="PROTEINASE"/>
    <property type="match status" value="1"/>
</dbReference>
<comment type="similarity">
    <text evidence="1">Belongs to the peptidase S49 family.</text>
</comment>
<keyword evidence="6" id="KW-1133">Transmembrane helix</keyword>
<keyword evidence="9" id="KW-1185">Reference proteome</keyword>
<name>A0A7W5B753_9BURK</name>
<dbReference type="GO" id="GO:0008236">
    <property type="term" value="F:serine-type peptidase activity"/>
    <property type="evidence" value="ECO:0007669"/>
    <property type="project" value="UniProtKB-KW"/>
</dbReference>
<dbReference type="InterPro" id="IPR029045">
    <property type="entry name" value="ClpP/crotonase-like_dom_sf"/>
</dbReference>
<dbReference type="EC" id="3.4.21.-" evidence="8"/>
<evidence type="ECO:0000259" key="7">
    <source>
        <dbReference type="Pfam" id="PF01343"/>
    </source>
</evidence>
<dbReference type="RefSeq" id="WP_183439733.1">
    <property type="nucleotide sequence ID" value="NZ_JACHXD010000002.1"/>
</dbReference>
<evidence type="ECO:0000256" key="5">
    <source>
        <dbReference type="SAM" id="MobiDB-lite"/>
    </source>
</evidence>
<evidence type="ECO:0000256" key="2">
    <source>
        <dbReference type="ARBA" id="ARBA00022670"/>
    </source>
</evidence>
<dbReference type="AlphaFoldDB" id="A0A7W5B753"/>
<keyword evidence="4" id="KW-0720">Serine protease</keyword>
<evidence type="ECO:0000313" key="8">
    <source>
        <dbReference type="EMBL" id="MBB3117781.1"/>
    </source>
</evidence>
<protein>
    <submittedName>
        <fullName evidence="8">Protease-4</fullName>
        <ecNumber evidence="8">3.4.21.-</ecNumber>
    </submittedName>
</protein>
<keyword evidence="2 8" id="KW-0645">Protease</keyword>
<keyword evidence="6" id="KW-0472">Membrane</keyword>
<dbReference type="SUPFAM" id="SSF52096">
    <property type="entry name" value="ClpP/crotonase"/>
    <property type="match status" value="1"/>
</dbReference>
<accession>A0A7W5B753</accession>
<dbReference type="InterPro" id="IPR047272">
    <property type="entry name" value="S49_SppA_C"/>
</dbReference>
<evidence type="ECO:0000256" key="1">
    <source>
        <dbReference type="ARBA" id="ARBA00008683"/>
    </source>
</evidence>
<dbReference type="GO" id="GO:0006508">
    <property type="term" value="P:proteolysis"/>
    <property type="evidence" value="ECO:0007669"/>
    <property type="project" value="UniProtKB-KW"/>
</dbReference>
<evidence type="ECO:0000313" key="9">
    <source>
        <dbReference type="Proteomes" id="UP000541535"/>
    </source>
</evidence>
<reference evidence="8 9" key="1">
    <citation type="submission" date="2020-08" db="EMBL/GenBank/DDBJ databases">
        <title>Genomic Encyclopedia of Type Strains, Phase III (KMG-III): the genomes of soil and plant-associated and newly described type strains.</title>
        <authorList>
            <person name="Whitman W."/>
        </authorList>
    </citation>
    <scope>NUCLEOTIDE SEQUENCE [LARGE SCALE GENOMIC DNA]</scope>
    <source>
        <strain evidence="8 9">CECT 8897</strain>
    </source>
</reference>
<feature type="region of interest" description="Disordered" evidence="5">
    <location>
        <begin position="1"/>
        <end position="31"/>
    </location>
</feature>
<organism evidence="8 9">
    <name type="scientific">Pseudoduganella violacea</name>
    <dbReference type="NCBI Taxonomy" id="1715466"/>
    <lineage>
        <taxon>Bacteria</taxon>
        <taxon>Pseudomonadati</taxon>
        <taxon>Pseudomonadota</taxon>
        <taxon>Betaproteobacteria</taxon>
        <taxon>Burkholderiales</taxon>
        <taxon>Oxalobacteraceae</taxon>
        <taxon>Telluria group</taxon>
        <taxon>Pseudoduganella</taxon>
    </lineage>
</organism>
<evidence type="ECO:0000256" key="4">
    <source>
        <dbReference type="ARBA" id="ARBA00022825"/>
    </source>
</evidence>
<feature type="domain" description="Peptidase S49" evidence="7">
    <location>
        <begin position="160"/>
        <end position="299"/>
    </location>
</feature>